<keyword evidence="5" id="KW-1185">Reference proteome</keyword>
<dbReference type="PROSITE" id="PS00061">
    <property type="entry name" value="ADH_SHORT"/>
    <property type="match status" value="1"/>
</dbReference>
<dbReference type="OrthoDB" id="658698at2"/>
<sequence length="262" mass="28027">MSNNAPKTATAKIAIVTGATSGFGDAIARRLVAEGWRIVATGRRQDRLDALVEALGGPAVVHPLCFDIRDEKATREALASLPDDFADISVLVNNAGLALGTKAAQDCDLDQWRTMIDTNVTGLVTITRLLLDRLIARRGLIVNLASVASNWPYPGGNVYGGTKAFVRQFSLGLRSDLSAQGVRVTSIEPGLAESEFTLVRTGGDKAAYDALYGGANPLQPEDIAETVRWVVSLPPHVNINAVEIMPVSQSWAPFKIHRETPA</sequence>
<dbReference type="EMBL" id="CP028902">
    <property type="protein sequence ID" value="AWB06851.1"/>
    <property type="molecule type" value="Genomic_DNA"/>
</dbReference>
<dbReference type="PRINTS" id="PR00081">
    <property type="entry name" value="GDHRDH"/>
</dbReference>
<dbReference type="Gene3D" id="3.40.50.720">
    <property type="entry name" value="NAD(P)-binding Rossmann-like Domain"/>
    <property type="match status" value="1"/>
</dbReference>
<dbReference type="PRINTS" id="PR00080">
    <property type="entry name" value="SDRFAMILY"/>
</dbReference>
<dbReference type="KEGG" id="ahu:A6A40_17520"/>
<evidence type="ECO:0000256" key="1">
    <source>
        <dbReference type="ARBA" id="ARBA00006484"/>
    </source>
</evidence>
<dbReference type="FunFam" id="3.40.50.720:FF:000047">
    <property type="entry name" value="NADP-dependent L-serine/L-allo-threonine dehydrogenase"/>
    <property type="match status" value="1"/>
</dbReference>
<evidence type="ECO:0000256" key="3">
    <source>
        <dbReference type="RuleBase" id="RU000363"/>
    </source>
</evidence>
<dbReference type="AlphaFoldDB" id="A0A2R4VR28"/>
<dbReference type="Pfam" id="PF00106">
    <property type="entry name" value="adh_short"/>
    <property type="match status" value="1"/>
</dbReference>
<organism evidence="4 5">
    <name type="scientific">Azospirillum humicireducens</name>
    <dbReference type="NCBI Taxonomy" id="1226968"/>
    <lineage>
        <taxon>Bacteria</taxon>
        <taxon>Pseudomonadati</taxon>
        <taxon>Pseudomonadota</taxon>
        <taxon>Alphaproteobacteria</taxon>
        <taxon>Rhodospirillales</taxon>
        <taxon>Azospirillaceae</taxon>
        <taxon>Azospirillum</taxon>
    </lineage>
</organism>
<evidence type="ECO:0000313" key="4">
    <source>
        <dbReference type="EMBL" id="AWB06851.1"/>
    </source>
</evidence>
<dbReference type="InterPro" id="IPR002347">
    <property type="entry name" value="SDR_fam"/>
</dbReference>
<name>A0A2R4VR28_9PROT</name>
<dbReference type="PANTHER" id="PTHR42901:SF1">
    <property type="entry name" value="ALCOHOL DEHYDROGENASE"/>
    <property type="match status" value="1"/>
</dbReference>
<evidence type="ECO:0000256" key="2">
    <source>
        <dbReference type="ARBA" id="ARBA00023002"/>
    </source>
</evidence>
<proteinExistence type="inferred from homology"/>
<dbReference type="GO" id="GO:0016616">
    <property type="term" value="F:oxidoreductase activity, acting on the CH-OH group of donors, NAD or NADP as acceptor"/>
    <property type="evidence" value="ECO:0007669"/>
    <property type="project" value="UniProtKB-ARBA"/>
</dbReference>
<reference evidence="4 5" key="1">
    <citation type="submission" date="2018-04" db="EMBL/GenBank/DDBJ databases">
        <title>Complete genome sequence of the nitrogen-fixing bacterium Azospirillum humicireducens type strain SgZ-5.</title>
        <authorList>
            <person name="Yu Z."/>
        </authorList>
    </citation>
    <scope>NUCLEOTIDE SEQUENCE [LARGE SCALE GENOMIC DNA]</scope>
    <source>
        <strain evidence="4 5">SgZ-5</strain>
        <plasmid evidence="4 5">pYZ1</plasmid>
    </source>
</reference>
<evidence type="ECO:0000313" key="5">
    <source>
        <dbReference type="Proteomes" id="UP000077405"/>
    </source>
</evidence>
<dbReference type="InterPro" id="IPR020904">
    <property type="entry name" value="Sc_DH/Rdtase_CS"/>
</dbReference>
<dbReference type="PANTHER" id="PTHR42901">
    <property type="entry name" value="ALCOHOL DEHYDROGENASE"/>
    <property type="match status" value="1"/>
</dbReference>
<comment type="similarity">
    <text evidence="1 3">Belongs to the short-chain dehydrogenases/reductases (SDR) family.</text>
</comment>
<protein>
    <submittedName>
        <fullName evidence="4">NAD(P)-dependent oxidoreductase</fullName>
    </submittedName>
</protein>
<dbReference type="RefSeq" id="WP_108547156.1">
    <property type="nucleotide sequence ID" value="NZ_CP028902.1"/>
</dbReference>
<dbReference type="SUPFAM" id="SSF51735">
    <property type="entry name" value="NAD(P)-binding Rossmann-fold domains"/>
    <property type="match status" value="1"/>
</dbReference>
<accession>A0A2R4VR28</accession>
<keyword evidence="2" id="KW-0560">Oxidoreductase</keyword>
<dbReference type="Proteomes" id="UP000077405">
    <property type="component" value="Plasmid pYZ1"/>
</dbReference>
<geneLocation type="plasmid" evidence="4 5">
    <name>pYZ1</name>
</geneLocation>
<gene>
    <name evidence="4" type="ORF">A6A40_17520</name>
</gene>
<dbReference type="InterPro" id="IPR036291">
    <property type="entry name" value="NAD(P)-bd_dom_sf"/>
</dbReference>
<keyword evidence="4" id="KW-0614">Plasmid</keyword>